<evidence type="ECO:0000313" key="6">
    <source>
        <dbReference type="Proteomes" id="UP000095597"/>
    </source>
</evidence>
<feature type="domain" description="T-Q ester bond containing" evidence="4">
    <location>
        <begin position="1386"/>
        <end position="1507"/>
    </location>
</feature>
<dbReference type="InterPro" id="IPR041033">
    <property type="entry name" value="SpaA_PFL_dom_1"/>
</dbReference>
<dbReference type="NCBIfam" id="NF033903">
    <property type="entry name" value="VaFE_rpt"/>
    <property type="match status" value="8"/>
</dbReference>
<keyword evidence="2" id="KW-0812">Transmembrane</keyword>
<feature type="region of interest" description="Disordered" evidence="1">
    <location>
        <begin position="1511"/>
        <end position="1531"/>
    </location>
</feature>
<dbReference type="Gene3D" id="2.60.40.3930">
    <property type="match status" value="9"/>
</dbReference>
<dbReference type="Gene3D" id="2.60.40.10">
    <property type="entry name" value="Immunoglobulins"/>
    <property type="match status" value="2"/>
</dbReference>
<evidence type="ECO:0000256" key="2">
    <source>
        <dbReference type="SAM" id="Phobius"/>
    </source>
</evidence>
<dbReference type="Pfam" id="PF18202">
    <property type="entry name" value="TQ"/>
    <property type="match status" value="9"/>
</dbReference>
<dbReference type="SUPFAM" id="SSF49478">
    <property type="entry name" value="Cna protein B-type domain"/>
    <property type="match status" value="1"/>
</dbReference>
<feature type="domain" description="T-Q ester bond containing" evidence="4">
    <location>
        <begin position="1006"/>
        <end position="1130"/>
    </location>
</feature>
<dbReference type="Pfam" id="PF17802">
    <property type="entry name" value="SpaA"/>
    <property type="match status" value="1"/>
</dbReference>
<reference evidence="5 6" key="1">
    <citation type="submission" date="2015-09" db="EMBL/GenBank/DDBJ databases">
        <authorList>
            <consortium name="Pathogen Informatics"/>
        </authorList>
    </citation>
    <scope>NUCLEOTIDE SEQUENCE [LARGE SCALE GENOMIC DNA]</scope>
    <source>
        <strain evidence="5 6">2789STDY5834961</strain>
    </source>
</reference>
<evidence type="ECO:0000313" key="5">
    <source>
        <dbReference type="EMBL" id="CUM77495.1"/>
    </source>
</evidence>
<feature type="domain" description="T-Q ester bond containing" evidence="4">
    <location>
        <begin position="1677"/>
        <end position="1754"/>
    </location>
</feature>
<sequence>MKAEAKKRLTQFVNSLFAVVLVVGLLPTWALSNPQQAYAAPADYTVTATVDGLDDDTLPVLVGGTDFTPGQPVNADPVYYTDANGNTPLADLAAQKAKQGLSLKWIDAETGKDFSWTETPINKSYEVEGTWVQTQCTVTVNANDGGKTAKQEVTVPWGKSYASVKGGAPATPTYTGWQFLGWYTKDGKQYDFNSTVTESVVVEAKWAVADVTVVPTTNPDADVDQTLSGTCWIGATWSWHPAQFALSNFSGKLAGVSATGYCADRSAAPASNVQATYSATLKSVNVETGEVVYDLYITPPDATNGKDRNQYGLIGYQHISAQVTLIKNFGGWIEVNKSSSNPAISDNNDCYDLEGAEYAVFNQSNQAVAKLTTDKNGYAKSGLLPSGEYTVKELKAPKGYALDEEGHQVRVTSGQTTTSNLVDKPQSDPVGTLLGKYDGEKTYNGEKNLPLGSASLYGAQYSVEYYDGYYDSVADAEASGNPTRKWVLQTDEDGYVNLRYADQSFEVHDANGNVTATLPYKVSGDDFYRAANGAISLPLGTAVIKEIKAPKGYNLPKPFGMDQSFVRQITVDGNIDVVHSYNAPEQAEPVFRSDLEFTKAASDDSHSLAGVPFKITSKTTGESHVIVTDENGKASTKASWNKHTQDTNGNDWIMSEDTEGIQGFVAKLLDAAKVLDPTCGVWFGQYTDGDETKITDPDDERGALPYDEYTLEELPCDANAGYQLIKKDFTVSRDNTFNADNTVNLGTLTDQDVSISTQAYDKADGDQEVVAEPDVTVVDKVSCDNIQKGTEYIINGTLMDKATGKPYVDAAGNEVHGSVTFTAKSQEQDAFVEFTFDGSNLTDSTELVVFETIATTESPDRILDNHEDINDLGQTVTVKPPVIGTIATDGIDNDKQVVKDTEMVVTDTVAYYGLTPGKQYTLKGELMDKATGAVLKDAAGNPVTAEKQFIPNATAGTVEIQFTFNGSNLKKDQSLVAFEHVLTKGKEIATHAEITDIPQTVTVIEPSIKTTAKSSQAGHEGDKNVVRDTTATVKDTVEYKNLVPGKEYTLIGKMMDKATGNALLKADGSEVTGKATFTPESSNGTATVEITFDCADLDGHSLVAFEKLYRGETTIASHEDIDDVDQTVKVDTPLVETTATSSQAGHDGDKNIVRDTEATLTDTVEYKGLVTGKEYTFIGTVIDKVTGKALLNADGSEVTASKTIKAADTYGTVELEFTLNCASLDGHELVVFEKIYQDGKEIGSHEDLNDGDQTVTVISPELATTAIDGIDGDKNVVKDPEAEVTDTVEYKGLVTGKEYKITGTIMDKATGNPYIDPSTGKEITGETTFTPDDTYGTVDVKFAFDASQLDENSQLVVFEKISRNGEEIGGHEDIDDEAQAVSIVVPEIHTNAADGLDGDKEVIADHKASVVDTVSYDNLVPGKEYKVSGTLMVKETGEALLDVDGNPVTASATFTPEKPKGSVDVVFEFDADLLAGKKLVAFEKLYRNQIEITVHEDIDDEDQTTTVVPPQIGTTATDTADGDKHMAADPESSITDEIQYKNLVPGDEYQVAGILMDKATGLPLLSGEGASAISAEDLQKFADDLKAACELDSGDVSAIEIDGKAFGDGHEVKLVAGKYEWSDDNGSGQYLEKTDDGWKLVEFSDSADMSNSKEIGTYTDDQVKLTKDTPVLPLNPDYEAIAKVMQENPDIVSCLSIQKKTFTPEEQSGTVSMDFPINSIYNEDTETVVFEFLFKGSELIANESDIQNEGQTVEIVTPKLSTTATDKTDGDHTLLPSREATVVDHVEYTDLIPGKEYTIEGVLMDKATGTELIVGDGKVTAVATFVPNKANGSVDLEFTFDASELGGKDLVAFEIAYKDGIQIADHQDIDDEAQTVTVSEPDDNTFDTPGGDGYSKTGVDMTLIYALIAALIALAGGAGAYAYRHRKLAAAEGKTDGESDEE</sequence>
<evidence type="ECO:0000256" key="1">
    <source>
        <dbReference type="SAM" id="MobiDB-lite"/>
    </source>
</evidence>
<proteinExistence type="predicted"/>
<dbReference type="RefSeq" id="WP_055213574.1">
    <property type="nucleotide sequence ID" value="NZ_CYXO01000002.1"/>
</dbReference>
<evidence type="ECO:0000259" key="4">
    <source>
        <dbReference type="Pfam" id="PF18202"/>
    </source>
</evidence>
<gene>
    <name evidence="5" type="primary">tee6</name>
    <name evidence="5" type="ORF">ERS852573_00482</name>
</gene>
<keyword evidence="2" id="KW-0472">Membrane</keyword>
<feature type="transmembrane region" description="Helical" evidence="2">
    <location>
        <begin position="1903"/>
        <end position="1923"/>
    </location>
</feature>
<feature type="domain" description="T-Q ester bond containing" evidence="4">
    <location>
        <begin position="881"/>
        <end position="1003"/>
    </location>
</feature>
<feature type="compositionally biased region" description="Polar residues" evidence="1">
    <location>
        <begin position="633"/>
        <end position="650"/>
    </location>
</feature>
<feature type="domain" description="T-Q ester bond containing" evidence="4">
    <location>
        <begin position="1510"/>
        <end position="1558"/>
    </location>
</feature>
<dbReference type="InterPro" id="IPR041100">
    <property type="entry name" value="TQ"/>
</dbReference>
<feature type="domain" description="SpaA-like prealbumin fold" evidence="3">
    <location>
        <begin position="346"/>
        <end position="423"/>
    </location>
</feature>
<feature type="domain" description="T-Q ester bond containing" evidence="4">
    <location>
        <begin position="1758"/>
        <end position="1878"/>
    </location>
</feature>
<feature type="region of interest" description="Disordered" evidence="1">
    <location>
        <begin position="631"/>
        <end position="652"/>
    </location>
</feature>
<dbReference type="Gene3D" id="2.60.40.4270">
    <property type="entry name" value="Listeria-Bacteroides repeat domain"/>
    <property type="match status" value="1"/>
</dbReference>
<dbReference type="InterPro" id="IPR042229">
    <property type="entry name" value="Listeria/Bacterioides_rpt_sf"/>
</dbReference>
<feature type="domain" description="T-Q ester bond containing" evidence="4">
    <location>
        <begin position="754"/>
        <end position="878"/>
    </location>
</feature>
<dbReference type="Proteomes" id="UP000095597">
    <property type="component" value="Unassembled WGS sequence"/>
</dbReference>
<dbReference type="InterPro" id="IPR013783">
    <property type="entry name" value="Ig-like_fold"/>
</dbReference>
<feature type="domain" description="T-Q ester bond containing" evidence="4">
    <location>
        <begin position="1260"/>
        <end position="1382"/>
    </location>
</feature>
<protein>
    <submittedName>
        <fullName evidence="5">T6 antigen</fullName>
    </submittedName>
</protein>
<accession>A0A173RI85</accession>
<keyword evidence="2" id="KW-1133">Transmembrane helix</keyword>
<organism evidence="5 6">
    <name type="scientific">Dorea longicatena</name>
    <dbReference type="NCBI Taxonomy" id="88431"/>
    <lineage>
        <taxon>Bacteria</taxon>
        <taxon>Bacillati</taxon>
        <taxon>Bacillota</taxon>
        <taxon>Clostridia</taxon>
        <taxon>Lachnospirales</taxon>
        <taxon>Lachnospiraceae</taxon>
        <taxon>Dorea</taxon>
    </lineage>
</organism>
<dbReference type="EMBL" id="CYXO01000002">
    <property type="protein sequence ID" value="CUM77495.1"/>
    <property type="molecule type" value="Genomic_DNA"/>
</dbReference>
<feature type="domain" description="T-Q ester bond containing" evidence="4">
    <location>
        <begin position="1135"/>
        <end position="1257"/>
    </location>
</feature>
<evidence type="ECO:0000259" key="3">
    <source>
        <dbReference type="Pfam" id="PF17802"/>
    </source>
</evidence>
<name>A0A173RI85_9FIRM</name>